<evidence type="ECO:0000313" key="2">
    <source>
        <dbReference type="Proteomes" id="UP000542111"/>
    </source>
</evidence>
<dbReference type="AlphaFoldDB" id="A0A7Y1MRX9"/>
<evidence type="ECO:0000313" key="1">
    <source>
        <dbReference type="EMBL" id="NNA96952.1"/>
    </source>
</evidence>
<sequence length="192" mass="21438">MSADHDWFNCSVGQDFLSIRMTRALASVIAERRRQIDQEGYTPQHDDLHVQGEIAQAAVDFLSAEQILAAESSWAQHKAQHPRRRQLVIGTALALAEIERLDRLSPVMKLEDRAASTPAIGGKHPEPMQNLARAEPHMLRASHDQELCRRVALERQLAALIQKITQAVITGALPTDLAELETWLLQKETSDA</sequence>
<dbReference type="RefSeq" id="WP_134939570.1">
    <property type="nucleotide sequence ID" value="NZ_JAAQYP010000028.1"/>
</dbReference>
<proteinExistence type="predicted"/>
<protein>
    <submittedName>
        <fullName evidence="1">Uncharacterized protein</fullName>
    </submittedName>
</protein>
<dbReference type="EMBL" id="JAAQYP010000028">
    <property type="protein sequence ID" value="NNA96952.1"/>
    <property type="molecule type" value="Genomic_DNA"/>
</dbReference>
<comment type="caution">
    <text evidence="1">The sequence shown here is derived from an EMBL/GenBank/DDBJ whole genome shotgun (WGS) entry which is preliminary data.</text>
</comment>
<dbReference type="Proteomes" id="UP000542111">
    <property type="component" value="Unassembled WGS sequence"/>
</dbReference>
<gene>
    <name evidence="1" type="ORF">HBO33_17415</name>
</gene>
<accession>A0A7Y1MRX9</accession>
<reference evidence="1 2" key="1">
    <citation type="journal article" date="2020" name="Front. Microbiol.">
        <title>Genetic Organization of the aprX-lipA2 Operon Affects the Proteolytic Potential of Pseudomonas Species in Milk.</title>
        <authorList>
            <person name="Maier C."/>
            <person name="Huptas C."/>
            <person name="von Neubeck M."/>
            <person name="Scherer S."/>
            <person name="Wenning M."/>
            <person name="Lucking G."/>
        </authorList>
    </citation>
    <scope>NUCLEOTIDE SEQUENCE [LARGE SCALE GENOMIC DNA]</scope>
    <source>
        <strain evidence="1 2">G4779</strain>
    </source>
</reference>
<organism evidence="1 2">
    <name type="scientific">Pseudomonas gessardii</name>
    <dbReference type="NCBI Taxonomy" id="78544"/>
    <lineage>
        <taxon>Bacteria</taxon>
        <taxon>Pseudomonadati</taxon>
        <taxon>Pseudomonadota</taxon>
        <taxon>Gammaproteobacteria</taxon>
        <taxon>Pseudomonadales</taxon>
        <taxon>Pseudomonadaceae</taxon>
        <taxon>Pseudomonas</taxon>
    </lineage>
</organism>
<name>A0A7Y1MRX9_9PSED</name>